<organism evidence="2 3">
    <name type="scientific">Brachionus plicatilis</name>
    <name type="common">Marine rotifer</name>
    <name type="synonym">Brachionus muelleri</name>
    <dbReference type="NCBI Taxonomy" id="10195"/>
    <lineage>
        <taxon>Eukaryota</taxon>
        <taxon>Metazoa</taxon>
        <taxon>Spiralia</taxon>
        <taxon>Gnathifera</taxon>
        <taxon>Rotifera</taxon>
        <taxon>Eurotatoria</taxon>
        <taxon>Monogononta</taxon>
        <taxon>Pseudotrocha</taxon>
        <taxon>Ploima</taxon>
        <taxon>Brachionidae</taxon>
        <taxon>Brachionus</taxon>
    </lineage>
</organism>
<dbReference type="InterPro" id="IPR039269">
    <property type="entry name" value="ANKFN1"/>
</dbReference>
<proteinExistence type="predicted"/>
<dbReference type="GO" id="GO:0000132">
    <property type="term" value="P:establishment of mitotic spindle orientation"/>
    <property type="evidence" value="ECO:0007669"/>
    <property type="project" value="TreeGrafter"/>
</dbReference>
<dbReference type="GO" id="GO:0061172">
    <property type="term" value="P:regulation of establishment of bipolar cell polarity"/>
    <property type="evidence" value="ECO:0007669"/>
    <property type="project" value="TreeGrafter"/>
</dbReference>
<dbReference type="EMBL" id="REGN01000739">
    <property type="protein sequence ID" value="RNA39552.1"/>
    <property type="molecule type" value="Genomic_DNA"/>
</dbReference>
<dbReference type="AlphaFoldDB" id="A0A3M7SV33"/>
<accession>A0A3M7SV33</accession>
<dbReference type="Proteomes" id="UP000276133">
    <property type="component" value="Unassembled WGS sequence"/>
</dbReference>
<comment type="caution">
    <text evidence="2">The sequence shown here is derived from an EMBL/GenBank/DDBJ whole genome shotgun (WGS) entry which is preliminary data.</text>
</comment>
<feature type="compositionally biased region" description="Polar residues" evidence="1">
    <location>
        <begin position="367"/>
        <end position="378"/>
    </location>
</feature>
<feature type="region of interest" description="Disordered" evidence="1">
    <location>
        <begin position="367"/>
        <end position="422"/>
    </location>
</feature>
<evidence type="ECO:0000313" key="2">
    <source>
        <dbReference type="EMBL" id="RNA39552.1"/>
    </source>
</evidence>
<dbReference type="PANTHER" id="PTHR21437:SF1">
    <property type="entry name" value="WIDE AWAKE"/>
    <property type="match status" value="1"/>
</dbReference>
<reference evidence="2 3" key="1">
    <citation type="journal article" date="2018" name="Sci. Rep.">
        <title>Genomic signatures of local adaptation to the degree of environmental predictability in rotifers.</title>
        <authorList>
            <person name="Franch-Gras L."/>
            <person name="Hahn C."/>
            <person name="Garcia-Roger E.M."/>
            <person name="Carmona M.J."/>
            <person name="Serra M."/>
            <person name="Gomez A."/>
        </authorList>
    </citation>
    <scope>NUCLEOTIDE SEQUENCE [LARGE SCALE GENOMIC DNA]</scope>
    <source>
        <strain evidence="2">HYR1</strain>
    </source>
</reference>
<gene>
    <name evidence="2" type="ORF">BpHYR1_012626</name>
</gene>
<name>A0A3M7SV33_BRAPC</name>
<sequence length="581" mass="65700">MICTLEISGEDIENSRLITRELIEINQDITLLLICPSVEQTCTMQLSDESTRSLPSKIQNDFEYIHIPVQLFEAVHLGAYNLDFIRTYVKISIKLELELFASNQFYREAFSNDEIDQAKKILSLVSKYQRSLEDIWKESRWIINCINNARDKANQQAQTSIRFTHLKDFIEKVQEEKQSKSCCNCHFDYNNNLDKKNIYNHITQLPQLAKCNCDQKKDTLKNILTTIGFKTNSFNHIDSVQIDDEDISNVVMESLNDSFAENFGSVEDLTGKKCNLCEDCQKNCTNCQKDKSIDSLNSFTFYQNPFNKVFVNETSSKTINKLVSKLYISAPTTPSTPKNLSTEDLTGSKTSIDYKFLNPKLTQNSFTSSAGSVNSNQTTKEHLIESPLSTSSSSGYYSSKNDSNLPSPSNGNKTESWQSLGTSGKSNIKKLNVLVDFETGLKIDLNFECTINGKTTCKDLIYHMVKKINCFINSFNQINKGVDGEPLETGENLVTLVSGIDLRGSKMRGSNGKEINCIPTLDENANLYFLVICLGNNFSNEKILANNCVLSNIKEPWLNGVIYLRNKDDSKNLSKKNLQQF</sequence>
<dbReference type="PANTHER" id="PTHR21437">
    <property type="entry name" value="WIDE AWAKE"/>
    <property type="match status" value="1"/>
</dbReference>
<evidence type="ECO:0000313" key="3">
    <source>
        <dbReference type="Proteomes" id="UP000276133"/>
    </source>
</evidence>
<dbReference type="OrthoDB" id="2428204at2759"/>
<protein>
    <submittedName>
        <fullName evidence="2">Ankyrin repeat and fibronectin type-III domain-containing 1-like</fullName>
    </submittedName>
</protein>
<dbReference type="GO" id="GO:0005819">
    <property type="term" value="C:spindle"/>
    <property type="evidence" value="ECO:0007669"/>
    <property type="project" value="TreeGrafter"/>
</dbReference>
<feature type="compositionally biased region" description="Low complexity" evidence="1">
    <location>
        <begin position="386"/>
        <end position="403"/>
    </location>
</feature>
<feature type="compositionally biased region" description="Polar residues" evidence="1">
    <location>
        <begin position="404"/>
        <end position="422"/>
    </location>
</feature>
<keyword evidence="3" id="KW-1185">Reference proteome</keyword>
<evidence type="ECO:0000256" key="1">
    <source>
        <dbReference type="SAM" id="MobiDB-lite"/>
    </source>
</evidence>
<dbReference type="STRING" id="10195.A0A3M7SV33"/>